<accession>A0A4R3K2W8</accession>
<feature type="transmembrane region" description="Helical" evidence="1">
    <location>
        <begin position="186"/>
        <end position="210"/>
    </location>
</feature>
<feature type="transmembrane region" description="Helical" evidence="1">
    <location>
        <begin position="216"/>
        <end position="236"/>
    </location>
</feature>
<evidence type="ECO:0000313" key="3">
    <source>
        <dbReference type="Proteomes" id="UP000295726"/>
    </source>
</evidence>
<keyword evidence="3" id="KW-1185">Reference proteome</keyword>
<sequence>MIFKPTRLGASSLSDTVLIKDKKSCIKFGPCGAGEKAIYLNSFYFDRRYYVPFTSIKRIYKRIAMSKGGFTGKGMFATIPYLVVVFEDGKEKQCIFKAEEDVDHLLDYIKKLRPGIKLHSEQAEKRLLEKEKKRKAKTAAPLSEKASGSIRILEDCTSYLDKHSDLCLEMSASAKMKRSYERRKPAYSWAALFITLLGIGTLIYGIYALITHAGFGIYFLLFGLTAVFFFSGSSVLPTSRKQKRHIEERFEGAMDSLQSLARDYPAFPLPAHYAHPVVCRRMINIILDGRTETIGEALEILKEDLQAVNSGVSVEQEEYDEITAIKPIFLIMNYE</sequence>
<dbReference type="Proteomes" id="UP000295726">
    <property type="component" value="Unassembled WGS sequence"/>
</dbReference>
<dbReference type="EMBL" id="SLZZ01000021">
    <property type="protein sequence ID" value="TCS77014.1"/>
    <property type="molecule type" value="Genomic_DNA"/>
</dbReference>
<keyword evidence="1" id="KW-0812">Transmembrane</keyword>
<gene>
    <name evidence="2" type="ORF">EDD59_12110</name>
</gene>
<keyword evidence="1" id="KW-0472">Membrane</keyword>
<keyword evidence="1" id="KW-1133">Transmembrane helix</keyword>
<evidence type="ECO:0000256" key="1">
    <source>
        <dbReference type="SAM" id="Phobius"/>
    </source>
</evidence>
<dbReference type="RefSeq" id="WP_132382622.1">
    <property type="nucleotide sequence ID" value="NZ_DAIPCY010000004.1"/>
</dbReference>
<evidence type="ECO:0008006" key="4">
    <source>
        <dbReference type="Google" id="ProtNLM"/>
    </source>
</evidence>
<organism evidence="2 3">
    <name type="scientific">Muricomes intestini</name>
    <dbReference type="NCBI Taxonomy" id="1796634"/>
    <lineage>
        <taxon>Bacteria</taxon>
        <taxon>Bacillati</taxon>
        <taxon>Bacillota</taxon>
        <taxon>Clostridia</taxon>
        <taxon>Lachnospirales</taxon>
        <taxon>Lachnospiraceae</taxon>
        <taxon>Muricomes</taxon>
    </lineage>
</organism>
<dbReference type="OrthoDB" id="1900474at2"/>
<comment type="caution">
    <text evidence="2">The sequence shown here is derived from an EMBL/GenBank/DDBJ whole genome shotgun (WGS) entry which is preliminary data.</text>
</comment>
<protein>
    <recommendedName>
        <fullName evidence="4">ATPase P</fullName>
    </recommendedName>
</protein>
<name>A0A4R3K2W8_9FIRM</name>
<evidence type="ECO:0000313" key="2">
    <source>
        <dbReference type="EMBL" id="TCS77014.1"/>
    </source>
</evidence>
<reference evidence="2 3" key="1">
    <citation type="submission" date="2019-03" db="EMBL/GenBank/DDBJ databases">
        <title>Genomic Encyclopedia of Type Strains, Phase IV (KMG-IV): sequencing the most valuable type-strain genomes for metagenomic binning, comparative biology and taxonomic classification.</title>
        <authorList>
            <person name="Goeker M."/>
        </authorList>
    </citation>
    <scope>NUCLEOTIDE SEQUENCE [LARGE SCALE GENOMIC DNA]</scope>
    <source>
        <strain evidence="2 3">DSM 29489</strain>
    </source>
</reference>
<proteinExistence type="predicted"/>
<dbReference type="AlphaFoldDB" id="A0A4R3K2W8"/>